<evidence type="ECO:0000256" key="1">
    <source>
        <dbReference type="ARBA" id="ARBA00008754"/>
    </source>
</evidence>
<dbReference type="HOGENOM" id="CLU_091396_4_1_10"/>
<dbReference type="PANTHER" id="PTHR30345:SF0">
    <property type="entry name" value="DNA DAMAGE-REPAIR_TOLERATION PROTEIN DRT102"/>
    <property type="match status" value="1"/>
</dbReference>
<feature type="binding site" evidence="4">
    <location>
        <position position="109"/>
    </location>
    <ligand>
        <name>D-ribulose 5-phosphate</name>
        <dbReference type="ChEBI" id="CHEBI:58121"/>
    </ligand>
</feature>
<dbReference type="PANTHER" id="PTHR30345">
    <property type="entry name" value="RIBOSE-5-PHOSPHATE ISOMERASE B"/>
    <property type="match status" value="1"/>
</dbReference>
<dbReference type="AlphaFoldDB" id="G8R5K5"/>
<dbReference type="SUPFAM" id="SSF89623">
    <property type="entry name" value="Ribose/Galactose isomerase RpiB/AlsB"/>
    <property type="match status" value="1"/>
</dbReference>
<feature type="binding site" evidence="4">
    <location>
        <position position="136"/>
    </location>
    <ligand>
        <name>D-ribulose 5-phosphate</name>
        <dbReference type="ChEBI" id="CHEBI:58121"/>
    </ligand>
</feature>
<dbReference type="Gene3D" id="3.40.1400.10">
    <property type="entry name" value="Sugar-phosphate isomerase, RpiB/LacA/LacB"/>
    <property type="match status" value="1"/>
</dbReference>
<dbReference type="GO" id="GO:0019316">
    <property type="term" value="P:D-allose catabolic process"/>
    <property type="evidence" value="ECO:0007669"/>
    <property type="project" value="TreeGrafter"/>
</dbReference>
<dbReference type="OrthoDB" id="1778624at2"/>
<dbReference type="GO" id="GO:0009052">
    <property type="term" value="P:pentose-phosphate shunt, non-oxidative branch"/>
    <property type="evidence" value="ECO:0007669"/>
    <property type="project" value="TreeGrafter"/>
</dbReference>
<proteinExistence type="inferred from homology"/>
<dbReference type="InterPro" id="IPR003500">
    <property type="entry name" value="RpiB_LacA_LacB"/>
</dbReference>
<dbReference type="STRING" id="926562.Oweho_2307"/>
<dbReference type="Pfam" id="PF02502">
    <property type="entry name" value="LacAB_rpiB"/>
    <property type="match status" value="1"/>
</dbReference>
<feature type="binding site" evidence="4">
    <location>
        <position position="99"/>
    </location>
    <ligand>
        <name>D-ribulose 5-phosphate</name>
        <dbReference type="ChEBI" id="CHEBI:58121"/>
    </ligand>
</feature>
<gene>
    <name evidence="5" type="ordered locus">Oweho_2307</name>
</gene>
<dbReference type="InterPro" id="IPR004785">
    <property type="entry name" value="RpiB"/>
</dbReference>
<feature type="active site" description="Proton acceptor" evidence="3">
    <location>
        <position position="65"/>
    </location>
</feature>
<evidence type="ECO:0000313" key="6">
    <source>
        <dbReference type="Proteomes" id="UP000005631"/>
    </source>
</evidence>
<feature type="binding site" evidence="4">
    <location>
        <begin position="66"/>
        <end position="70"/>
    </location>
    <ligand>
        <name>D-ribulose 5-phosphate</name>
        <dbReference type="ChEBI" id="CHEBI:58121"/>
    </ligand>
</feature>
<organism evidence="5 6">
    <name type="scientific">Owenweeksia hongkongensis (strain DSM 17368 / CIP 108786 / JCM 12287 / NRRL B-23963 / UST20020801)</name>
    <dbReference type="NCBI Taxonomy" id="926562"/>
    <lineage>
        <taxon>Bacteria</taxon>
        <taxon>Pseudomonadati</taxon>
        <taxon>Bacteroidota</taxon>
        <taxon>Flavobacteriia</taxon>
        <taxon>Flavobacteriales</taxon>
        <taxon>Owenweeksiaceae</taxon>
        <taxon>Owenweeksia</taxon>
    </lineage>
</organism>
<keyword evidence="2 5" id="KW-0413">Isomerase</keyword>
<feature type="binding site" evidence="4">
    <location>
        <begin position="8"/>
        <end position="9"/>
    </location>
    <ligand>
        <name>D-ribulose 5-phosphate</name>
        <dbReference type="ChEBI" id="CHEBI:58121"/>
    </ligand>
</feature>
<evidence type="ECO:0000256" key="2">
    <source>
        <dbReference type="ARBA" id="ARBA00023235"/>
    </source>
</evidence>
<protein>
    <submittedName>
        <fullName evidence="5">Ribose 5-phosphate isomerase B</fullName>
    </submittedName>
</protein>
<evidence type="ECO:0000313" key="5">
    <source>
        <dbReference type="EMBL" id="AEV33279.1"/>
    </source>
</evidence>
<evidence type="ECO:0000256" key="3">
    <source>
        <dbReference type="PIRSR" id="PIRSR005384-1"/>
    </source>
</evidence>
<dbReference type="InterPro" id="IPR036569">
    <property type="entry name" value="RpiB_LacA_LacB_sf"/>
</dbReference>
<dbReference type="PIRSF" id="PIRSF005384">
    <property type="entry name" value="RpiB_LacA_B"/>
    <property type="match status" value="1"/>
</dbReference>
<dbReference type="GO" id="GO:0004751">
    <property type="term" value="F:ribose-5-phosphate isomerase activity"/>
    <property type="evidence" value="ECO:0007669"/>
    <property type="project" value="TreeGrafter"/>
</dbReference>
<sequence>MNISLGSDHAGYQLKDKIVKHLEDKGIKTKDFGTHGDASVDYPDFGHPVATDVTTGMADLGIVICGSGNGINMSVNKHKGIRSALCWNEELASLARQHNNANVLALPARFISEEMGIKIVDAFLDAEFEGGRHQRRVDKISVEG</sequence>
<keyword evidence="6" id="KW-1185">Reference proteome</keyword>
<name>G8R5K5_OWEHD</name>
<accession>G8R5K5</accession>
<comment type="similarity">
    <text evidence="1">Belongs to the LacAB/RpiB family.</text>
</comment>
<dbReference type="EMBL" id="CP003156">
    <property type="protein sequence ID" value="AEV33279.1"/>
    <property type="molecule type" value="Genomic_DNA"/>
</dbReference>
<dbReference type="eggNOG" id="COG0698">
    <property type="taxonomic scope" value="Bacteria"/>
</dbReference>
<dbReference type="NCBIfam" id="TIGR00689">
    <property type="entry name" value="rpiB_lacA_lacB"/>
    <property type="match status" value="1"/>
</dbReference>
<dbReference type="KEGG" id="oho:Oweho_2307"/>
<reference evidence="5 6" key="1">
    <citation type="journal article" date="2012" name="Stand. Genomic Sci.">
        <title>Genome sequence of the orange-pigmented seawater bacterium Owenweeksia hongkongensis type strain (UST20020801(T)).</title>
        <authorList>
            <person name="Riedel T."/>
            <person name="Held B."/>
            <person name="Nolan M."/>
            <person name="Lucas S."/>
            <person name="Lapidus A."/>
            <person name="Tice H."/>
            <person name="Del Rio T.G."/>
            <person name="Cheng J.F."/>
            <person name="Han C."/>
            <person name="Tapia R."/>
            <person name="Goodwin L.A."/>
            <person name="Pitluck S."/>
            <person name="Liolios K."/>
            <person name="Mavromatis K."/>
            <person name="Pagani I."/>
            <person name="Ivanova N."/>
            <person name="Mikhailova N."/>
            <person name="Pati A."/>
            <person name="Chen A."/>
            <person name="Palaniappan K."/>
            <person name="Rohde M."/>
            <person name="Tindall B.J."/>
            <person name="Detter J.C."/>
            <person name="Goker M."/>
            <person name="Woyke T."/>
            <person name="Bristow J."/>
            <person name="Eisen J.A."/>
            <person name="Markowitz V."/>
            <person name="Hugenholtz P."/>
            <person name="Klenk H.P."/>
            <person name="Kyrpides N.C."/>
        </authorList>
    </citation>
    <scope>NUCLEOTIDE SEQUENCE</scope>
    <source>
        <strain evidence="6">DSM 17368 / JCM 12287 / NRRL B-23963</strain>
    </source>
</reference>
<dbReference type="PATRIC" id="fig|926562.3.peg.2324"/>
<feature type="binding site" evidence="4">
    <location>
        <position position="132"/>
    </location>
    <ligand>
        <name>D-ribulose 5-phosphate</name>
        <dbReference type="ChEBI" id="CHEBI:58121"/>
    </ligand>
</feature>
<dbReference type="NCBIfam" id="NF004051">
    <property type="entry name" value="PRK05571.1"/>
    <property type="match status" value="1"/>
</dbReference>
<dbReference type="RefSeq" id="WP_014202628.1">
    <property type="nucleotide sequence ID" value="NC_016599.1"/>
</dbReference>
<dbReference type="Proteomes" id="UP000005631">
    <property type="component" value="Chromosome"/>
</dbReference>
<evidence type="ECO:0000256" key="4">
    <source>
        <dbReference type="PIRSR" id="PIRSR005384-2"/>
    </source>
</evidence>
<feature type="active site" description="Proton donor" evidence="3">
    <location>
        <position position="98"/>
    </location>
</feature>
<dbReference type="NCBIfam" id="TIGR01120">
    <property type="entry name" value="rpiB"/>
    <property type="match status" value="1"/>
</dbReference>